<name>A0AA92BZD3_RHIRH</name>
<proteinExistence type="predicted"/>
<accession>A0AA92BZD3</accession>
<evidence type="ECO:0000313" key="3">
    <source>
        <dbReference type="Proteomes" id="UP000244335"/>
    </source>
</evidence>
<dbReference type="Gene3D" id="3.60.21.10">
    <property type="match status" value="1"/>
</dbReference>
<dbReference type="Proteomes" id="UP000244335">
    <property type="component" value="Unassembled WGS sequence"/>
</dbReference>
<evidence type="ECO:0000313" key="2">
    <source>
        <dbReference type="EMBL" id="PVE50134.1"/>
    </source>
</evidence>
<dbReference type="Pfam" id="PF00149">
    <property type="entry name" value="Metallophos"/>
    <property type="match status" value="1"/>
</dbReference>
<comment type="caution">
    <text evidence="2">The sequence shown here is derived from an EMBL/GenBank/DDBJ whole genome shotgun (WGS) entry which is preliminary data.</text>
</comment>
<dbReference type="AlphaFoldDB" id="A0AA92BZD3"/>
<dbReference type="EMBL" id="QDFR01000013">
    <property type="protein sequence ID" value="PVE50134.1"/>
    <property type="molecule type" value="Genomic_DNA"/>
</dbReference>
<dbReference type="PANTHER" id="PTHR42850:SF4">
    <property type="entry name" value="ZINC-DEPENDENT ENDOPOLYPHOSPHATASE"/>
    <property type="match status" value="1"/>
</dbReference>
<organism evidence="2 3">
    <name type="scientific">Rhizobium rhizogenes</name>
    <name type="common">Agrobacterium rhizogenes</name>
    <dbReference type="NCBI Taxonomy" id="359"/>
    <lineage>
        <taxon>Bacteria</taxon>
        <taxon>Pseudomonadati</taxon>
        <taxon>Pseudomonadota</taxon>
        <taxon>Alphaproteobacteria</taxon>
        <taxon>Hyphomicrobiales</taxon>
        <taxon>Rhizobiaceae</taxon>
        <taxon>Rhizobium/Agrobacterium group</taxon>
        <taxon>Rhizobium</taxon>
    </lineage>
</organism>
<feature type="domain" description="Calcineurin-like phosphoesterase" evidence="1">
    <location>
        <begin position="114"/>
        <end position="305"/>
    </location>
</feature>
<dbReference type="CDD" id="cd00144">
    <property type="entry name" value="MPP_PPP_family"/>
    <property type="match status" value="1"/>
</dbReference>
<protein>
    <recommendedName>
        <fullName evidence="1">Calcineurin-like phosphoesterase domain-containing protein</fullName>
    </recommendedName>
</protein>
<evidence type="ECO:0000259" key="1">
    <source>
        <dbReference type="Pfam" id="PF00149"/>
    </source>
</evidence>
<sequence>MGACDRLARAVPLPLRAGHWPDKPSRCRLAFTRRFLPANPRKRAPSCSPSCWLRDDLTGRKTIVRSARGHSSPAQAGGRSILMRKLVDFFLKLLPEREEVTIARAAARVPDGVRVYVIGDIHGRADLLAQAFAKIDANEAAHPFKRNVTVLLGDYVDRGLRSREVIDQLIERQMTRRVVTLRGNHDDSMLRALNDMDIALRWLAAGGRETLHAYGITVPANIDRDIVHTVMALAVKQIPAEHKSFLERLRLYVTIGDYAFVHAGIRPGIALENQSAVDLMSIRQPFLDCVLPHDFMIVHGHTPVTSPVFRSNRINVDTGAYITGNLTCLVLEEDRQFILEPRNETCQTVPGKIRCGTES</sequence>
<dbReference type="GO" id="GO:0110154">
    <property type="term" value="P:RNA decapping"/>
    <property type="evidence" value="ECO:0007669"/>
    <property type="project" value="TreeGrafter"/>
</dbReference>
<dbReference type="PANTHER" id="PTHR42850">
    <property type="entry name" value="METALLOPHOSPHOESTERASE"/>
    <property type="match status" value="1"/>
</dbReference>
<dbReference type="GO" id="GO:0008803">
    <property type="term" value="F:bis(5'-nucleosyl)-tetraphosphatase (symmetrical) activity"/>
    <property type="evidence" value="ECO:0007669"/>
    <property type="project" value="TreeGrafter"/>
</dbReference>
<dbReference type="SUPFAM" id="SSF56300">
    <property type="entry name" value="Metallo-dependent phosphatases"/>
    <property type="match status" value="1"/>
</dbReference>
<dbReference type="InterPro" id="IPR050126">
    <property type="entry name" value="Ap4A_hydrolase"/>
</dbReference>
<dbReference type="GO" id="GO:0005737">
    <property type="term" value="C:cytoplasm"/>
    <property type="evidence" value="ECO:0007669"/>
    <property type="project" value="TreeGrafter"/>
</dbReference>
<gene>
    <name evidence="2" type="ORF">DC430_22355</name>
</gene>
<dbReference type="InterPro" id="IPR029052">
    <property type="entry name" value="Metallo-depent_PP-like"/>
</dbReference>
<dbReference type="InterPro" id="IPR004843">
    <property type="entry name" value="Calcineurin-like_PHP"/>
</dbReference>
<dbReference type="GO" id="GO:0016791">
    <property type="term" value="F:phosphatase activity"/>
    <property type="evidence" value="ECO:0007669"/>
    <property type="project" value="TreeGrafter"/>
</dbReference>
<reference evidence="2 3" key="1">
    <citation type="submission" date="2018-04" db="EMBL/GenBank/DDBJ databases">
        <authorList>
            <person name="Hagen T."/>
        </authorList>
    </citation>
    <scope>NUCLEOTIDE SEQUENCE [LARGE SCALE GENOMIC DNA]</scope>
    <source>
        <strain evidence="2 3">TPD7009</strain>
    </source>
</reference>